<dbReference type="InterPro" id="IPR001173">
    <property type="entry name" value="Glyco_trans_2-like"/>
</dbReference>
<sequence>MNAVISIIIPCYDDAEFIEQAVNSAIGQNYPYKEIIIVDDGSNLETKRVLKNLEHKIDLLITQENKGPSSARNIGIQNSSGKFILVLDSDDYFDSKFCELAIKSFEKNLNIKMITCYARWFWDDNNFQLFKPEGGTIQNFLFKNSSLGTIFRKQDWKEVLGYDENMRNGFEDWEFYIRILKNGGIAYVIPEVLFHYRKKNVSRTTYANKNKYSLMEYVYIKHSALYIENFEIFAKFLLNKIKAEEKGKIKNINRLEFKIGMAILKPLRYFKHKLGRY</sequence>
<protein>
    <submittedName>
        <fullName evidence="2">Glycosyl transferase family 2</fullName>
    </submittedName>
</protein>
<dbReference type="RefSeq" id="WP_075325956.1">
    <property type="nucleotide sequence ID" value="NZ_FOOH01000007.1"/>
</dbReference>
<dbReference type="PANTHER" id="PTHR43685:SF2">
    <property type="entry name" value="GLYCOSYLTRANSFERASE 2-LIKE DOMAIN-CONTAINING PROTEIN"/>
    <property type="match status" value="1"/>
</dbReference>
<reference evidence="3" key="1">
    <citation type="submission" date="2016-10" db="EMBL/GenBank/DDBJ databases">
        <authorList>
            <person name="Varghese N."/>
            <person name="Submissions S."/>
        </authorList>
    </citation>
    <scope>NUCLEOTIDE SEQUENCE [LARGE SCALE GENOMIC DNA]</scope>
    <source>
        <strain evidence="3">DSM 23515</strain>
    </source>
</reference>
<keyword evidence="2" id="KW-0808">Transferase</keyword>
<keyword evidence="3" id="KW-1185">Reference proteome</keyword>
<name>A0A1I2L792_9FLAO</name>
<dbReference type="Gene3D" id="3.90.550.10">
    <property type="entry name" value="Spore Coat Polysaccharide Biosynthesis Protein SpsA, Chain A"/>
    <property type="match status" value="1"/>
</dbReference>
<evidence type="ECO:0000313" key="3">
    <source>
        <dbReference type="Proteomes" id="UP000199116"/>
    </source>
</evidence>
<feature type="domain" description="Glycosyltransferase 2-like" evidence="1">
    <location>
        <begin position="6"/>
        <end position="129"/>
    </location>
</feature>
<accession>A0A1I2L792</accession>
<dbReference type="Pfam" id="PF00535">
    <property type="entry name" value="Glycos_transf_2"/>
    <property type="match status" value="1"/>
</dbReference>
<gene>
    <name evidence="2" type="ORF">SAMN04488033_10778</name>
</gene>
<dbReference type="Proteomes" id="UP000199116">
    <property type="component" value="Unassembled WGS sequence"/>
</dbReference>
<dbReference type="SUPFAM" id="SSF53448">
    <property type="entry name" value="Nucleotide-diphospho-sugar transferases"/>
    <property type="match status" value="1"/>
</dbReference>
<proteinExistence type="predicted"/>
<evidence type="ECO:0000259" key="1">
    <source>
        <dbReference type="Pfam" id="PF00535"/>
    </source>
</evidence>
<dbReference type="GO" id="GO:0016740">
    <property type="term" value="F:transferase activity"/>
    <property type="evidence" value="ECO:0007669"/>
    <property type="project" value="UniProtKB-KW"/>
</dbReference>
<evidence type="ECO:0000313" key="2">
    <source>
        <dbReference type="EMBL" id="SFF74349.1"/>
    </source>
</evidence>
<dbReference type="PANTHER" id="PTHR43685">
    <property type="entry name" value="GLYCOSYLTRANSFERASE"/>
    <property type="match status" value="1"/>
</dbReference>
<dbReference type="InterPro" id="IPR029044">
    <property type="entry name" value="Nucleotide-diphossugar_trans"/>
</dbReference>
<dbReference type="InterPro" id="IPR050834">
    <property type="entry name" value="Glycosyltransf_2"/>
</dbReference>
<organism evidence="2 3">
    <name type="scientific">Salegentibacter agarivorans</name>
    <dbReference type="NCBI Taxonomy" id="345907"/>
    <lineage>
        <taxon>Bacteria</taxon>
        <taxon>Pseudomonadati</taxon>
        <taxon>Bacteroidota</taxon>
        <taxon>Flavobacteriia</taxon>
        <taxon>Flavobacteriales</taxon>
        <taxon>Flavobacteriaceae</taxon>
        <taxon>Salegentibacter</taxon>
    </lineage>
</organism>
<dbReference type="EMBL" id="FOOH01000007">
    <property type="protein sequence ID" value="SFF74349.1"/>
    <property type="molecule type" value="Genomic_DNA"/>
</dbReference>
<dbReference type="AlphaFoldDB" id="A0A1I2L792"/>